<organism evidence="2 3">
    <name type="scientific">Paenirhodobacter enshiensis</name>
    <dbReference type="NCBI Taxonomy" id="1105367"/>
    <lineage>
        <taxon>Bacteria</taxon>
        <taxon>Pseudomonadati</taxon>
        <taxon>Pseudomonadota</taxon>
        <taxon>Alphaproteobacteria</taxon>
        <taxon>Rhodobacterales</taxon>
        <taxon>Rhodobacter group</taxon>
        <taxon>Paenirhodobacter</taxon>
    </lineage>
</organism>
<comment type="caution">
    <text evidence="2">The sequence shown here is derived from an EMBL/GenBank/DDBJ whole genome shotgun (WGS) entry which is preliminary data.</text>
</comment>
<keyword evidence="1" id="KW-0812">Transmembrane</keyword>
<evidence type="ECO:0000313" key="2">
    <source>
        <dbReference type="EMBL" id="KFI28139.1"/>
    </source>
</evidence>
<dbReference type="AlphaFoldDB" id="A0A086Y1I9"/>
<reference evidence="2 3" key="1">
    <citation type="submission" date="2014-03" db="EMBL/GenBank/DDBJ databases">
        <title>Genome of Paenirhodobacter enshiensis DW2-9.</title>
        <authorList>
            <person name="Wang D."/>
            <person name="Wang G."/>
        </authorList>
    </citation>
    <scope>NUCLEOTIDE SEQUENCE [LARGE SCALE GENOMIC DNA]</scope>
    <source>
        <strain evidence="2 3">DW2-9</strain>
    </source>
</reference>
<dbReference type="EMBL" id="JFZB01000007">
    <property type="protein sequence ID" value="KFI28139.1"/>
    <property type="molecule type" value="Genomic_DNA"/>
</dbReference>
<gene>
    <name evidence="2" type="ORF">CG50_14700</name>
</gene>
<keyword evidence="1" id="KW-0472">Membrane</keyword>
<sequence length="150" mass="16101">MAQIEMVTGGRGWRWPGAMVALAGIGAGVALLFWGLWVGQFAAPPGHVLDSRDAAEEAALCLQISQEAQARGGGVFLGSYPDEASRFWSARLRAQSRSIAQDLSRGRVRLNAVVAAVRREGAQDWLPGAMEVCSRRALMYGAHFAAFDRG</sequence>
<accession>A0A086Y1I9</accession>
<keyword evidence="3" id="KW-1185">Reference proteome</keyword>
<evidence type="ECO:0000256" key="1">
    <source>
        <dbReference type="SAM" id="Phobius"/>
    </source>
</evidence>
<protein>
    <submittedName>
        <fullName evidence="2">Uncharacterized protein</fullName>
    </submittedName>
</protein>
<name>A0A086Y1I9_9RHOB</name>
<dbReference type="eggNOG" id="ENOG50337G0">
    <property type="taxonomic scope" value="Bacteria"/>
</dbReference>
<dbReference type="OrthoDB" id="7856773at2"/>
<evidence type="ECO:0000313" key="3">
    <source>
        <dbReference type="Proteomes" id="UP000028824"/>
    </source>
</evidence>
<dbReference type="RefSeq" id="WP_036636192.1">
    <property type="nucleotide sequence ID" value="NZ_JFZB01000007.1"/>
</dbReference>
<feature type="transmembrane region" description="Helical" evidence="1">
    <location>
        <begin position="12"/>
        <end position="37"/>
    </location>
</feature>
<dbReference type="Proteomes" id="UP000028824">
    <property type="component" value="Unassembled WGS sequence"/>
</dbReference>
<keyword evidence="1" id="KW-1133">Transmembrane helix</keyword>
<proteinExistence type="predicted"/>